<dbReference type="GO" id="GO:0005840">
    <property type="term" value="C:ribosome"/>
    <property type="evidence" value="ECO:0007669"/>
    <property type="project" value="UniProtKB-KW"/>
</dbReference>
<dbReference type="InterPro" id="IPR011990">
    <property type="entry name" value="TPR-like_helical_dom_sf"/>
</dbReference>
<keyword evidence="6" id="KW-0694">RNA-binding</keyword>
<accession>A0A0K0F9F3</accession>
<keyword evidence="10" id="KW-0687">Ribonucleoprotein</keyword>
<feature type="repeat" description="PPR" evidence="12">
    <location>
        <begin position="206"/>
        <end position="243"/>
    </location>
</feature>
<dbReference type="PROSITE" id="PS51375">
    <property type="entry name" value="PPR"/>
    <property type="match status" value="1"/>
</dbReference>
<evidence type="ECO:0000313" key="13">
    <source>
        <dbReference type="Proteomes" id="UP000035680"/>
    </source>
</evidence>
<evidence type="ECO:0000256" key="1">
    <source>
        <dbReference type="ARBA" id="ARBA00004173"/>
    </source>
</evidence>
<evidence type="ECO:0000313" key="14">
    <source>
        <dbReference type="WBParaSite" id="SVE_0545400.1"/>
    </source>
</evidence>
<evidence type="ECO:0000256" key="11">
    <source>
        <dbReference type="ARBA" id="ARBA00035134"/>
    </source>
</evidence>
<proteinExistence type="inferred from homology"/>
<dbReference type="GO" id="GO:0019843">
    <property type="term" value="F:rRNA binding"/>
    <property type="evidence" value="ECO:0007669"/>
    <property type="project" value="UniProtKB-KW"/>
</dbReference>
<keyword evidence="9" id="KW-0496">Mitochondrion</keyword>
<comment type="similarity">
    <text evidence="2">Belongs to the mitochondrion-specific ribosomal protein mS39 family.</text>
</comment>
<dbReference type="GO" id="GO:1990904">
    <property type="term" value="C:ribonucleoprotein complex"/>
    <property type="evidence" value="ECO:0007669"/>
    <property type="project" value="UniProtKB-KW"/>
</dbReference>
<dbReference type="Gene3D" id="1.25.40.10">
    <property type="entry name" value="Tetratricopeptide repeat domain"/>
    <property type="match status" value="1"/>
</dbReference>
<dbReference type="GO" id="GO:0032543">
    <property type="term" value="P:mitochondrial translation"/>
    <property type="evidence" value="ECO:0007669"/>
    <property type="project" value="InterPro"/>
</dbReference>
<evidence type="ECO:0000256" key="10">
    <source>
        <dbReference type="ARBA" id="ARBA00023274"/>
    </source>
</evidence>
<dbReference type="STRING" id="75913.A0A0K0F9F3"/>
<organism evidence="13 14">
    <name type="scientific">Strongyloides venezuelensis</name>
    <name type="common">Threadworm</name>
    <dbReference type="NCBI Taxonomy" id="75913"/>
    <lineage>
        <taxon>Eukaryota</taxon>
        <taxon>Metazoa</taxon>
        <taxon>Ecdysozoa</taxon>
        <taxon>Nematoda</taxon>
        <taxon>Chromadorea</taxon>
        <taxon>Rhabditida</taxon>
        <taxon>Tylenchina</taxon>
        <taxon>Panagrolaimomorpha</taxon>
        <taxon>Strongyloidoidea</taxon>
        <taxon>Strongyloididae</taxon>
        <taxon>Strongyloides</taxon>
    </lineage>
</organism>
<evidence type="ECO:0000256" key="7">
    <source>
        <dbReference type="ARBA" id="ARBA00022946"/>
    </source>
</evidence>
<evidence type="ECO:0000256" key="6">
    <source>
        <dbReference type="ARBA" id="ARBA00022884"/>
    </source>
</evidence>
<dbReference type="InterPro" id="IPR002885">
    <property type="entry name" value="PPR_rpt"/>
</dbReference>
<dbReference type="PANTHER" id="PTHR16276">
    <property type="entry name" value="PENTATRICOPEPTIDE REPEAT DOMAIN-CONTAINING PROTEIN 3"/>
    <property type="match status" value="1"/>
</dbReference>
<sequence>MLRNFVIQTNRHCTSTIPKISVPYAIKRTPTELLEALNSTVGVDKTASHFAFIDDPITIPSTKFRKQTYFQAKELGKRAARHLASEWPTLFMYDIDEPRLPVFRPTLPLSMIHFEGTEEELVKMIEAREIKTAVECYEKIRANGVDVSDKVQMDLFKLIVYYNENDIPYQDIEKFPALRNFYSDKLLPLWNEQGLAELLFETIKKTPETYSIMIAGMCKHASSYSANRAKELYKEMLENNMVPCIEAFNGLISISQNQDSLRYLEQINKYKIQPTVDTMNACIMVAKKLDKMKSRLDFIQRLILEFRFANVKPNLYTYHLILNYLTPKTMKKKPEDYKFVISVLDQIVTDLEMANEIKIENCNDSEFFKTAINVAADANNSKLVERIEKIYSDKKNTVKFINFQDEDNYYYKYLIYNIIKLPLPELEKLYKELVPRVCGVYKDTLRLLMDRLFSAPRWSFIKRVVEDSFTINVLNQKSFSKDIRKLLLSVEVHSLSSEDFLDYRGTLLRCLDIWSEILQKNKKTVSNYVLILPNIDDEFITETKKAFSKYIN</sequence>
<dbReference type="AlphaFoldDB" id="A0A0K0F9F3"/>
<dbReference type="GO" id="GO:0006417">
    <property type="term" value="P:regulation of translation"/>
    <property type="evidence" value="ECO:0007669"/>
    <property type="project" value="UniProtKB-KW"/>
</dbReference>
<reference evidence="13" key="1">
    <citation type="submission" date="2014-07" db="EMBL/GenBank/DDBJ databases">
        <authorList>
            <person name="Martin A.A"/>
            <person name="De Silva N."/>
        </authorList>
    </citation>
    <scope>NUCLEOTIDE SEQUENCE</scope>
</reference>
<comment type="subcellular location">
    <subcellularLocation>
        <location evidence="1">Mitochondrion</location>
    </subcellularLocation>
</comment>
<evidence type="ECO:0000256" key="3">
    <source>
        <dbReference type="ARBA" id="ARBA00022730"/>
    </source>
</evidence>
<keyword evidence="13" id="KW-1185">Reference proteome</keyword>
<keyword evidence="7" id="KW-0809">Transit peptide</keyword>
<dbReference type="GO" id="GO:0043024">
    <property type="term" value="F:ribosomal small subunit binding"/>
    <property type="evidence" value="ECO:0007669"/>
    <property type="project" value="InterPro"/>
</dbReference>
<keyword evidence="4" id="KW-0677">Repeat</keyword>
<evidence type="ECO:0000256" key="2">
    <source>
        <dbReference type="ARBA" id="ARBA00008551"/>
    </source>
</evidence>
<dbReference type="WBParaSite" id="SVE_0545400.1">
    <property type="protein sequence ID" value="SVE_0545400.1"/>
    <property type="gene ID" value="SVE_0545400"/>
</dbReference>
<dbReference type="Proteomes" id="UP000035680">
    <property type="component" value="Unassembled WGS sequence"/>
</dbReference>
<keyword evidence="8" id="KW-0689">Ribosomal protein</keyword>
<keyword evidence="3" id="KW-0699">rRNA-binding</keyword>
<name>A0A0K0F9F3_STRVS</name>
<evidence type="ECO:0000256" key="5">
    <source>
        <dbReference type="ARBA" id="ARBA00022845"/>
    </source>
</evidence>
<evidence type="ECO:0000256" key="4">
    <source>
        <dbReference type="ARBA" id="ARBA00022737"/>
    </source>
</evidence>
<dbReference type="Pfam" id="PF22330">
    <property type="entry name" value="Rib_mS39_PPR"/>
    <property type="match status" value="1"/>
</dbReference>
<evidence type="ECO:0000256" key="9">
    <source>
        <dbReference type="ARBA" id="ARBA00023128"/>
    </source>
</evidence>
<protein>
    <recommendedName>
        <fullName evidence="11">Small ribosomal subunit protein mS39</fullName>
    </recommendedName>
</protein>
<reference evidence="14" key="2">
    <citation type="submission" date="2015-08" db="UniProtKB">
        <authorList>
            <consortium name="WormBaseParasite"/>
        </authorList>
    </citation>
    <scope>IDENTIFICATION</scope>
</reference>
<dbReference type="GO" id="GO:0005739">
    <property type="term" value="C:mitochondrion"/>
    <property type="evidence" value="ECO:0007669"/>
    <property type="project" value="UniProtKB-SubCell"/>
</dbReference>
<evidence type="ECO:0000256" key="8">
    <source>
        <dbReference type="ARBA" id="ARBA00022980"/>
    </source>
</evidence>
<evidence type="ECO:0000256" key="12">
    <source>
        <dbReference type="PROSITE-ProRule" id="PRU00708"/>
    </source>
</evidence>
<dbReference type="PANTHER" id="PTHR16276:SF1">
    <property type="entry name" value="SMALL RIBOSOMAL SUBUNIT PROTEIN MS39"/>
    <property type="match status" value="1"/>
</dbReference>
<keyword evidence="5" id="KW-0810">Translation regulation</keyword>
<dbReference type="InterPro" id="IPR037387">
    <property type="entry name" value="PTCD3"/>
</dbReference>
<dbReference type="InterPro" id="IPR055063">
    <property type="entry name" value="Rib_mS39_PPR"/>
</dbReference>